<feature type="coiled-coil region" evidence="2">
    <location>
        <begin position="336"/>
        <end position="363"/>
    </location>
</feature>
<keyword evidence="1" id="KW-0863">Zinc-finger</keyword>
<feature type="compositionally biased region" description="Low complexity" evidence="3">
    <location>
        <begin position="465"/>
        <end position="479"/>
    </location>
</feature>
<feature type="domain" description="CCHC-type" evidence="4">
    <location>
        <begin position="770"/>
        <end position="783"/>
    </location>
</feature>
<feature type="compositionally biased region" description="Low complexity" evidence="3">
    <location>
        <begin position="188"/>
        <end position="204"/>
    </location>
</feature>
<feature type="region of interest" description="Disordered" evidence="3">
    <location>
        <begin position="88"/>
        <end position="214"/>
    </location>
</feature>
<dbReference type="SUPFAM" id="SSF57756">
    <property type="entry name" value="Retrovirus zinc finger-like domains"/>
    <property type="match status" value="1"/>
</dbReference>
<keyword evidence="2" id="KW-0175">Coiled coil</keyword>
<organism evidence="5 6">
    <name type="scientific">Chilo suppressalis</name>
    <name type="common">Asiatic rice borer moth</name>
    <dbReference type="NCBI Taxonomy" id="168631"/>
    <lineage>
        <taxon>Eukaryota</taxon>
        <taxon>Metazoa</taxon>
        <taxon>Ecdysozoa</taxon>
        <taxon>Arthropoda</taxon>
        <taxon>Hexapoda</taxon>
        <taxon>Insecta</taxon>
        <taxon>Pterygota</taxon>
        <taxon>Neoptera</taxon>
        <taxon>Endopterygota</taxon>
        <taxon>Lepidoptera</taxon>
        <taxon>Glossata</taxon>
        <taxon>Ditrysia</taxon>
        <taxon>Pyraloidea</taxon>
        <taxon>Crambidae</taxon>
        <taxon>Crambinae</taxon>
        <taxon>Chilo</taxon>
    </lineage>
</organism>
<dbReference type="SMART" id="SM00343">
    <property type="entry name" value="ZnF_C2HC"/>
    <property type="match status" value="2"/>
</dbReference>
<protein>
    <recommendedName>
        <fullName evidence="4">CCHC-type domain-containing protein</fullName>
    </recommendedName>
</protein>
<evidence type="ECO:0000259" key="4">
    <source>
        <dbReference type="PROSITE" id="PS50158"/>
    </source>
</evidence>
<keyword evidence="6" id="KW-1185">Reference proteome</keyword>
<dbReference type="EMBL" id="OU963897">
    <property type="protein sequence ID" value="CAH2989114.1"/>
    <property type="molecule type" value="Genomic_DNA"/>
</dbReference>
<keyword evidence="1" id="KW-0479">Metal-binding</keyword>
<evidence type="ECO:0000313" key="6">
    <source>
        <dbReference type="Proteomes" id="UP001153292"/>
    </source>
</evidence>
<keyword evidence="1" id="KW-0862">Zinc</keyword>
<evidence type="ECO:0000313" key="5">
    <source>
        <dbReference type="EMBL" id="CAH2989114.1"/>
    </source>
</evidence>
<feature type="region of interest" description="Disordered" evidence="3">
    <location>
        <begin position="50"/>
        <end position="76"/>
    </location>
</feature>
<dbReference type="Gene3D" id="4.10.60.10">
    <property type="entry name" value="Zinc finger, CCHC-type"/>
    <property type="match status" value="1"/>
</dbReference>
<dbReference type="Proteomes" id="UP001153292">
    <property type="component" value="Chromosome 4"/>
</dbReference>
<reference evidence="5" key="1">
    <citation type="submission" date="2021-12" db="EMBL/GenBank/DDBJ databases">
        <authorList>
            <person name="King R."/>
        </authorList>
    </citation>
    <scope>NUCLEOTIDE SEQUENCE</scope>
</reference>
<feature type="compositionally biased region" description="Basic and acidic residues" evidence="3">
    <location>
        <begin position="527"/>
        <end position="540"/>
    </location>
</feature>
<sequence>MESTNKNKNLGVEKRECRVLLQDIAVSKKSSICADTDVGGAVGITPEIAMGSSSAHVREEDGNQPTRERRRSRGKGVYDDLLLRNASLATRSRSRSRSSSRASAAGRNKYVSPVKTRGDKAVWVDTPRSSPRCARKPLRLDERRDMTEISDSSSREDMSTCSEGISSVLSIPGVSLPTTTRGRKRVRSQCSSSGSSTKTQTSLKSRGKPPTTGEYINRVKGQHELNQALREELQLSLDCETAEMVKRTYEARAKYEANRSCGATGESAISRDSVFDIEEAVEAECALITRIAKKSSNLKGTYIKALKSAASSIHEKVSELAKTSITEETCKLREENVRLQTQIDAMRREVEELRAELRTATRRSIVSPEIHNMDADRDVPGTEASTINLSSPPSKKKKSVAPMPPAVDALRSSDEELLRKIMVSVGTMMDAKLEGIKRRLPPEERLRPPLASDKAASGVSRPNTAAPVSSSGVAVAPLPMREKTRRAKKSKSRGTEELTSSIPKPGGSVDPPVTQKDDQDWTLVVNRKKESAKRRNEHGAGVEQQPTQASSDKNKRKKKKKKSSSAKKDSPTLPKPPRSLAVLISVRPDAENKPSFAEVIGRVKSQCRLSDLGIESGAKFRNTISGGRLMELPNAVGDEKVDRLVQKLRELLPEDIRVVRPVKTADVLISCLDDSVTHDEVKDAIVKKCGCPPDNIKVGQIRIGWSGTGSIWAQCPVTEVKTLTSGRLLVGWCSAKVTLLQKRPLKCFRCLELGHSRIQCTASTDRSGLCYRCGLTGHLAATCSAKPHCVVCAGADKPADHVMGGNKCHPPRPTRRTAASQSRAATEEEQVRLTGEMQTDNNA</sequence>
<feature type="region of interest" description="Disordered" evidence="3">
    <location>
        <begin position="439"/>
        <end position="579"/>
    </location>
</feature>
<name>A0ABN8LAX7_CHISP</name>
<dbReference type="InterPro" id="IPR001878">
    <property type="entry name" value="Znf_CCHC"/>
</dbReference>
<feature type="compositionally biased region" description="Polar residues" evidence="3">
    <location>
        <begin position="159"/>
        <end position="169"/>
    </location>
</feature>
<evidence type="ECO:0000256" key="2">
    <source>
        <dbReference type="SAM" id="Coils"/>
    </source>
</evidence>
<evidence type="ECO:0000256" key="1">
    <source>
        <dbReference type="PROSITE-ProRule" id="PRU00047"/>
    </source>
</evidence>
<feature type="compositionally biased region" description="Basic residues" evidence="3">
    <location>
        <begin position="554"/>
        <end position="565"/>
    </location>
</feature>
<accession>A0ABN8LAX7</accession>
<feature type="region of interest" description="Disordered" evidence="3">
    <location>
        <begin position="803"/>
        <end position="843"/>
    </location>
</feature>
<dbReference type="PROSITE" id="PS50158">
    <property type="entry name" value="ZF_CCHC"/>
    <property type="match status" value="1"/>
</dbReference>
<feature type="compositionally biased region" description="Basic residues" evidence="3">
    <location>
        <begin position="483"/>
        <end position="492"/>
    </location>
</feature>
<evidence type="ECO:0000256" key="3">
    <source>
        <dbReference type="SAM" id="MobiDB-lite"/>
    </source>
</evidence>
<feature type="region of interest" description="Disordered" evidence="3">
    <location>
        <begin position="373"/>
        <end position="403"/>
    </location>
</feature>
<feature type="compositionally biased region" description="Basic and acidic residues" evidence="3">
    <location>
        <begin position="138"/>
        <end position="158"/>
    </location>
</feature>
<proteinExistence type="predicted"/>
<gene>
    <name evidence="5" type="ORF">CHILSU_LOCUS8507</name>
</gene>
<dbReference type="InterPro" id="IPR036875">
    <property type="entry name" value="Znf_CCHC_sf"/>
</dbReference>